<organism evidence="1 2">
    <name type="scientific">Trichomalopsis sarcophagae</name>
    <dbReference type="NCBI Taxonomy" id="543379"/>
    <lineage>
        <taxon>Eukaryota</taxon>
        <taxon>Metazoa</taxon>
        <taxon>Ecdysozoa</taxon>
        <taxon>Arthropoda</taxon>
        <taxon>Hexapoda</taxon>
        <taxon>Insecta</taxon>
        <taxon>Pterygota</taxon>
        <taxon>Neoptera</taxon>
        <taxon>Endopterygota</taxon>
        <taxon>Hymenoptera</taxon>
        <taxon>Apocrita</taxon>
        <taxon>Proctotrupomorpha</taxon>
        <taxon>Chalcidoidea</taxon>
        <taxon>Pteromalidae</taxon>
        <taxon>Pteromalinae</taxon>
        <taxon>Trichomalopsis</taxon>
    </lineage>
</organism>
<protein>
    <submittedName>
        <fullName evidence="1">Uncharacterized protein</fullName>
    </submittedName>
</protein>
<sequence>MCIARMEVSEESFNLRAGGLKMIAWVKSCLGLKIVNSHEEYIRRLHWSNGCQTKFIMIIFCDMHMKTRKFKKVGFIKSIDYQWTEHMTICTNSLDLELTALNEL</sequence>
<accession>A0A232EL24</accession>
<comment type="caution">
    <text evidence="1">The sequence shown here is derived from an EMBL/GenBank/DDBJ whole genome shotgun (WGS) entry which is preliminary data.</text>
</comment>
<dbReference type="Proteomes" id="UP000215335">
    <property type="component" value="Unassembled WGS sequence"/>
</dbReference>
<dbReference type="AlphaFoldDB" id="A0A232EL24"/>
<evidence type="ECO:0000313" key="1">
    <source>
        <dbReference type="EMBL" id="OXU19064.1"/>
    </source>
</evidence>
<proteinExistence type="predicted"/>
<name>A0A232EL24_9HYME</name>
<keyword evidence="2" id="KW-1185">Reference proteome</keyword>
<reference evidence="1 2" key="1">
    <citation type="journal article" date="2017" name="Curr. Biol.">
        <title>The Evolution of Venom by Co-option of Single-Copy Genes.</title>
        <authorList>
            <person name="Martinson E.O."/>
            <person name="Mrinalini"/>
            <person name="Kelkar Y.D."/>
            <person name="Chang C.H."/>
            <person name="Werren J.H."/>
        </authorList>
    </citation>
    <scope>NUCLEOTIDE SEQUENCE [LARGE SCALE GENOMIC DNA]</scope>
    <source>
        <strain evidence="1 2">Alberta</strain>
        <tissue evidence="1">Whole body</tissue>
    </source>
</reference>
<dbReference type="EMBL" id="NNAY01003642">
    <property type="protein sequence ID" value="OXU19064.1"/>
    <property type="molecule type" value="Genomic_DNA"/>
</dbReference>
<gene>
    <name evidence="1" type="ORF">TSAR_015990</name>
</gene>
<evidence type="ECO:0000313" key="2">
    <source>
        <dbReference type="Proteomes" id="UP000215335"/>
    </source>
</evidence>